<proteinExistence type="predicted"/>
<dbReference type="AlphaFoldDB" id="A0A816K4L7"/>
<organism evidence="1">
    <name type="scientific">Brassica napus</name>
    <name type="common">Rape</name>
    <dbReference type="NCBI Taxonomy" id="3708"/>
    <lineage>
        <taxon>Eukaryota</taxon>
        <taxon>Viridiplantae</taxon>
        <taxon>Streptophyta</taxon>
        <taxon>Embryophyta</taxon>
        <taxon>Tracheophyta</taxon>
        <taxon>Spermatophyta</taxon>
        <taxon>Magnoliopsida</taxon>
        <taxon>eudicotyledons</taxon>
        <taxon>Gunneridae</taxon>
        <taxon>Pentapetalae</taxon>
        <taxon>rosids</taxon>
        <taxon>malvids</taxon>
        <taxon>Brassicales</taxon>
        <taxon>Brassicaceae</taxon>
        <taxon>Brassiceae</taxon>
        <taxon>Brassica</taxon>
    </lineage>
</organism>
<dbReference type="EMBL" id="HG994366">
    <property type="protein sequence ID" value="CAF1919802.1"/>
    <property type="molecule type" value="Genomic_DNA"/>
</dbReference>
<evidence type="ECO:0000313" key="1">
    <source>
        <dbReference type="EMBL" id="CAF1919802.1"/>
    </source>
</evidence>
<reference evidence="1" key="1">
    <citation type="submission" date="2021-01" db="EMBL/GenBank/DDBJ databases">
        <authorList>
            <consortium name="Genoscope - CEA"/>
            <person name="William W."/>
        </authorList>
    </citation>
    <scope>NUCLEOTIDE SEQUENCE</scope>
</reference>
<dbReference type="Proteomes" id="UP001295469">
    <property type="component" value="Chromosome C02"/>
</dbReference>
<protein>
    <submittedName>
        <fullName evidence="1">(rape) hypothetical protein</fullName>
    </submittedName>
</protein>
<sequence>MSLSQQSWKSFVSVTFMKSSGRDMNFAGSLKETADEGTIFGMAVLQDFLSLEAASSRHGGRVETYARLVNQRKYKVSSDGGYQIHDVAISKFGDLLYSSELEK</sequence>
<name>A0A816K4L7_BRANA</name>
<gene>
    <name evidence="1" type="ORF">DARMORV10_C02P50140.1</name>
</gene>
<accession>A0A816K4L7</accession>